<evidence type="ECO:0000313" key="2">
    <source>
        <dbReference type="Proteomes" id="UP000559256"/>
    </source>
</evidence>
<dbReference type="AlphaFoldDB" id="A0A8H5GKE9"/>
<keyword evidence="2" id="KW-1185">Reference proteome</keyword>
<organism evidence="1 2">
    <name type="scientific">Tetrapyrgos nigripes</name>
    <dbReference type="NCBI Taxonomy" id="182062"/>
    <lineage>
        <taxon>Eukaryota</taxon>
        <taxon>Fungi</taxon>
        <taxon>Dikarya</taxon>
        <taxon>Basidiomycota</taxon>
        <taxon>Agaricomycotina</taxon>
        <taxon>Agaricomycetes</taxon>
        <taxon>Agaricomycetidae</taxon>
        <taxon>Agaricales</taxon>
        <taxon>Marasmiineae</taxon>
        <taxon>Marasmiaceae</taxon>
        <taxon>Tetrapyrgos</taxon>
    </lineage>
</organism>
<gene>
    <name evidence="1" type="ORF">D9758_009794</name>
</gene>
<dbReference type="Gene3D" id="3.80.10.10">
    <property type="entry name" value="Ribonuclease Inhibitor"/>
    <property type="match status" value="1"/>
</dbReference>
<protein>
    <recommendedName>
        <fullName evidence="3">F-box domain-containing protein</fullName>
    </recommendedName>
</protein>
<evidence type="ECO:0000313" key="1">
    <source>
        <dbReference type="EMBL" id="KAF5366401.1"/>
    </source>
</evidence>
<dbReference type="SUPFAM" id="SSF52047">
    <property type="entry name" value="RNI-like"/>
    <property type="match status" value="1"/>
</dbReference>
<evidence type="ECO:0008006" key="3">
    <source>
        <dbReference type="Google" id="ProtNLM"/>
    </source>
</evidence>
<dbReference type="Proteomes" id="UP000559256">
    <property type="component" value="Unassembled WGS sequence"/>
</dbReference>
<dbReference type="OrthoDB" id="3541472at2759"/>
<accession>A0A8H5GKE9</accession>
<name>A0A8H5GKE9_9AGAR</name>
<dbReference type="InterPro" id="IPR032675">
    <property type="entry name" value="LRR_dom_sf"/>
</dbReference>
<sequence>MLTLPPELLQKIAHELKDQCHNESVKNLRMVHSYVSQALDPIVFFDIKINLGTPAPLLEQLATGTTKLSLFTRKLRLISFASYAAPRLVFTQSTGEQLTAEAYIQRFLQAALASFVTISSFFWKIRDASPIWFHKCVLETLSPHSTLSSLEIVIEGPMDYGFNEMFSLFRRFSHLQSCDIRALIGYSSGGLVTRVAQSVLATNSHHLTTLVLDSGVPESLDLNELSDAFSTLSLGDDFQRTQTLVRLTMGGWQLNDIAPLVPHFRSLRYLKLTQNNPFNFWVTMQTERILLREVIVRDVDETLLDYLQSYSGLTSFEVSCPGEGLYQYDHNAFSKEFYEIILPKHRSSLNSLLFGSSTEEAWYFNPEYAGCLRQCEALEEYTVQVEASRVKLGGADIVDSLIHATESLPSFRHLSILVGERLYDRERSMNLKIKVWSSIARIKEGKQTRHTVQIKMGSSPAIVYKPSASNT</sequence>
<dbReference type="EMBL" id="JAACJM010000023">
    <property type="protein sequence ID" value="KAF5366401.1"/>
    <property type="molecule type" value="Genomic_DNA"/>
</dbReference>
<proteinExistence type="predicted"/>
<comment type="caution">
    <text evidence="1">The sequence shown here is derived from an EMBL/GenBank/DDBJ whole genome shotgun (WGS) entry which is preliminary data.</text>
</comment>
<reference evidence="1 2" key="1">
    <citation type="journal article" date="2020" name="ISME J.">
        <title>Uncovering the hidden diversity of litter-decomposition mechanisms in mushroom-forming fungi.</title>
        <authorList>
            <person name="Floudas D."/>
            <person name="Bentzer J."/>
            <person name="Ahren D."/>
            <person name="Johansson T."/>
            <person name="Persson P."/>
            <person name="Tunlid A."/>
        </authorList>
    </citation>
    <scope>NUCLEOTIDE SEQUENCE [LARGE SCALE GENOMIC DNA]</scope>
    <source>
        <strain evidence="1 2">CBS 291.85</strain>
    </source>
</reference>